<dbReference type="Pfam" id="PF13518">
    <property type="entry name" value="HTH_28"/>
    <property type="match status" value="1"/>
</dbReference>
<evidence type="ECO:0000313" key="5">
    <source>
        <dbReference type="Proteomes" id="UP000182573"/>
    </source>
</evidence>
<dbReference type="Pfam" id="PF13592">
    <property type="entry name" value="HTH_33"/>
    <property type="match status" value="1"/>
</dbReference>
<feature type="region of interest" description="Disordered" evidence="1">
    <location>
        <begin position="26"/>
        <end position="47"/>
    </location>
</feature>
<accession>A0A1H3AFL3</accession>
<evidence type="ECO:0000313" key="4">
    <source>
        <dbReference type="EMBL" id="SDX27629.1"/>
    </source>
</evidence>
<sequence>MAVSDVAEVEGVTERAVYNWKRKYEQEGTEGLDAKPSGGGRQPELPDEKLPELEELLLEGAEAHGFEGDLWTLPRVARLLEEEFDVDVTPRTAGNYLDKLDWSNQRPQRRAVKRDPDEIAQWREEWEYRQKKPSDATKR</sequence>
<dbReference type="Proteomes" id="UP000182573">
    <property type="component" value="Unassembled WGS sequence"/>
</dbReference>
<dbReference type="SUPFAM" id="SSF46689">
    <property type="entry name" value="Homeodomain-like"/>
    <property type="match status" value="1"/>
</dbReference>
<evidence type="ECO:0000256" key="1">
    <source>
        <dbReference type="SAM" id="MobiDB-lite"/>
    </source>
</evidence>
<dbReference type="InterPro" id="IPR055247">
    <property type="entry name" value="InsJ-like_HTH"/>
</dbReference>
<name>A0A1H3AFL3_HALVA</name>
<evidence type="ECO:0000259" key="2">
    <source>
        <dbReference type="Pfam" id="PF13518"/>
    </source>
</evidence>
<dbReference type="STRING" id="28442.SAMN05443574_1245"/>
<dbReference type="InterPro" id="IPR025959">
    <property type="entry name" value="Winged_HTH_dom"/>
</dbReference>
<reference evidence="4 5" key="1">
    <citation type="submission" date="2016-10" db="EMBL/GenBank/DDBJ databases">
        <authorList>
            <person name="de Groot N.N."/>
        </authorList>
    </citation>
    <scope>NUCLEOTIDE SEQUENCE [LARGE SCALE GENOMIC DNA]</scope>
    <source>
        <strain evidence="4 5">DSM 3756</strain>
    </source>
</reference>
<dbReference type="AlphaFoldDB" id="A0A1H3AFL3"/>
<proteinExistence type="predicted"/>
<evidence type="ECO:0000259" key="3">
    <source>
        <dbReference type="Pfam" id="PF13592"/>
    </source>
</evidence>
<protein>
    <submittedName>
        <fullName evidence="4">Transposase</fullName>
    </submittedName>
</protein>
<dbReference type="EMBL" id="FNOF01000024">
    <property type="protein sequence ID" value="SDX27629.1"/>
    <property type="molecule type" value="Genomic_DNA"/>
</dbReference>
<organism evidence="4 5">
    <name type="scientific">Haloarcula vallismortis</name>
    <name type="common">Halobacterium vallismortis</name>
    <dbReference type="NCBI Taxonomy" id="28442"/>
    <lineage>
        <taxon>Archaea</taxon>
        <taxon>Methanobacteriati</taxon>
        <taxon>Methanobacteriota</taxon>
        <taxon>Stenosarchaea group</taxon>
        <taxon>Halobacteria</taxon>
        <taxon>Halobacteriales</taxon>
        <taxon>Haloarculaceae</taxon>
        <taxon>Haloarcula</taxon>
    </lineage>
</organism>
<feature type="domain" description="Insertion element IS150 protein InsJ-like helix-turn-helix" evidence="2">
    <location>
        <begin position="4"/>
        <end position="40"/>
    </location>
</feature>
<dbReference type="InterPro" id="IPR009057">
    <property type="entry name" value="Homeodomain-like_sf"/>
</dbReference>
<feature type="domain" description="Winged helix-turn helix" evidence="3">
    <location>
        <begin position="68"/>
        <end position="125"/>
    </location>
</feature>
<gene>
    <name evidence="4" type="ORF">SAMN05443574_1245</name>
</gene>